<dbReference type="SUPFAM" id="SSF53474">
    <property type="entry name" value="alpha/beta-Hydrolases"/>
    <property type="match status" value="1"/>
</dbReference>
<evidence type="ECO:0000313" key="4">
    <source>
        <dbReference type="Proteomes" id="UP000295724"/>
    </source>
</evidence>
<dbReference type="Pfam" id="PF20434">
    <property type="entry name" value="BD-FAE"/>
    <property type="match status" value="1"/>
</dbReference>
<dbReference type="PANTHER" id="PTHR48081">
    <property type="entry name" value="AB HYDROLASE SUPERFAMILY PROTEIN C4A8.06C"/>
    <property type="match status" value="1"/>
</dbReference>
<evidence type="ECO:0000256" key="1">
    <source>
        <dbReference type="ARBA" id="ARBA00022801"/>
    </source>
</evidence>
<sequence>MKLHLLTFLLLGMLALIISSPAKSGVGSFLLNSALKVFHPIKSVKNISYGEQTWQKLNVYPQKNNQNAPVVFFIYGGGWSKGSKEQYHFVADGLSRLGYMVVIADYIKYPEGRYPTFIEDIALATAWVKQNIKAYGGNAEQILLAGHSAGAHTGALLVTDHQYLAAVDLSPVDFLGFVGLSGPYNFTPKAPQYIKTFGQENFESMKVNNHVQGAEPPIKLIHGRGDQTVGLFNFDTFRNKLQASGHNVITKLYDEDIGHVDTVLKIHPWFAGEVDVAVEIDVFFKSLINATTVSN</sequence>
<accession>A0A4R6XV54</accession>
<protein>
    <submittedName>
        <fullName evidence="3">Acetyl esterase/lipase</fullName>
    </submittedName>
</protein>
<comment type="caution">
    <text evidence="3">The sequence shown here is derived from an EMBL/GenBank/DDBJ whole genome shotgun (WGS) entry which is preliminary data.</text>
</comment>
<dbReference type="PANTHER" id="PTHR48081:SF9">
    <property type="entry name" value="CARBOXYLESTERASE"/>
    <property type="match status" value="1"/>
</dbReference>
<dbReference type="InterPro" id="IPR050300">
    <property type="entry name" value="GDXG_lipolytic_enzyme"/>
</dbReference>
<dbReference type="InterPro" id="IPR049492">
    <property type="entry name" value="BD-FAE-like_dom"/>
</dbReference>
<organism evidence="3 4">
    <name type="scientific">Marinicella litoralis</name>
    <dbReference type="NCBI Taxonomy" id="644220"/>
    <lineage>
        <taxon>Bacteria</taxon>
        <taxon>Pseudomonadati</taxon>
        <taxon>Pseudomonadota</taxon>
        <taxon>Gammaproteobacteria</taxon>
        <taxon>Lysobacterales</taxon>
        <taxon>Marinicellaceae</taxon>
        <taxon>Marinicella</taxon>
    </lineage>
</organism>
<reference evidence="3 4" key="1">
    <citation type="submission" date="2019-03" db="EMBL/GenBank/DDBJ databases">
        <title>Genomic Encyclopedia of Type Strains, Phase IV (KMG-IV): sequencing the most valuable type-strain genomes for metagenomic binning, comparative biology and taxonomic classification.</title>
        <authorList>
            <person name="Goeker M."/>
        </authorList>
    </citation>
    <scope>NUCLEOTIDE SEQUENCE [LARGE SCALE GENOMIC DNA]</scope>
    <source>
        <strain evidence="3 4">DSM 25488</strain>
    </source>
</reference>
<dbReference type="Proteomes" id="UP000295724">
    <property type="component" value="Unassembled WGS sequence"/>
</dbReference>
<dbReference type="InterPro" id="IPR029058">
    <property type="entry name" value="AB_hydrolase_fold"/>
</dbReference>
<dbReference type="EMBL" id="SNZB01000002">
    <property type="protein sequence ID" value="TDR22409.1"/>
    <property type="molecule type" value="Genomic_DNA"/>
</dbReference>
<feature type="domain" description="BD-FAE-like" evidence="2">
    <location>
        <begin position="60"/>
        <end position="240"/>
    </location>
</feature>
<name>A0A4R6XV54_9GAMM</name>
<proteinExistence type="predicted"/>
<dbReference type="AlphaFoldDB" id="A0A4R6XV54"/>
<dbReference type="RefSeq" id="WP_211336990.1">
    <property type="nucleotide sequence ID" value="NZ_NIHB01000002.1"/>
</dbReference>
<keyword evidence="1" id="KW-0378">Hydrolase</keyword>
<dbReference type="Gene3D" id="3.40.50.1820">
    <property type="entry name" value="alpha/beta hydrolase"/>
    <property type="match status" value="1"/>
</dbReference>
<keyword evidence="4" id="KW-1185">Reference proteome</keyword>
<dbReference type="GO" id="GO:0016787">
    <property type="term" value="F:hydrolase activity"/>
    <property type="evidence" value="ECO:0007669"/>
    <property type="project" value="UniProtKB-KW"/>
</dbReference>
<evidence type="ECO:0000313" key="3">
    <source>
        <dbReference type="EMBL" id="TDR22409.1"/>
    </source>
</evidence>
<evidence type="ECO:0000259" key="2">
    <source>
        <dbReference type="Pfam" id="PF20434"/>
    </source>
</evidence>
<gene>
    <name evidence="3" type="ORF">C8D91_0897</name>
</gene>